<dbReference type="EMBL" id="JAVRJZ010000021">
    <property type="protein sequence ID" value="KAK2704575.1"/>
    <property type="molecule type" value="Genomic_DNA"/>
</dbReference>
<evidence type="ECO:0000313" key="2">
    <source>
        <dbReference type="EMBL" id="KAK2704575.1"/>
    </source>
</evidence>
<proteinExistence type="predicted"/>
<gene>
    <name evidence="2" type="ORF">QYM36_016837</name>
</gene>
<sequence>MISLRKIYKHCPETTAKQLHGISEENGEPALSQRIGRHQLFSLFARKLIKLSSERYNLPLVMIFPDVVSGFVSITRQKAFKFLEKDGMPLSSVYLLKAYCKECVSRVQVYGEGTEDFTVEFGIKQGCILPPTLFNFCIDWVLENPLSSHPGVQIGRNLSLGELENVDYVGILSDPKTSQTVLHYVLTCADRIRLKVSTGKTKFMAENHTDPISLTVNKIQLDHLDSFTYLGSQLCTDKSSDTNVQQQLQKSEIVTNSLRKP</sequence>
<reference evidence="2" key="1">
    <citation type="submission" date="2023-07" db="EMBL/GenBank/DDBJ databases">
        <title>Chromosome-level genome assembly of Artemia franciscana.</title>
        <authorList>
            <person name="Jo E."/>
        </authorList>
    </citation>
    <scope>NUCLEOTIDE SEQUENCE</scope>
    <source>
        <tissue evidence="2">Whole body</tissue>
    </source>
</reference>
<evidence type="ECO:0000313" key="3">
    <source>
        <dbReference type="Proteomes" id="UP001187531"/>
    </source>
</evidence>
<organism evidence="2 3">
    <name type="scientific">Artemia franciscana</name>
    <name type="common">Brine shrimp</name>
    <name type="synonym">Artemia sanfranciscana</name>
    <dbReference type="NCBI Taxonomy" id="6661"/>
    <lineage>
        <taxon>Eukaryota</taxon>
        <taxon>Metazoa</taxon>
        <taxon>Ecdysozoa</taxon>
        <taxon>Arthropoda</taxon>
        <taxon>Crustacea</taxon>
        <taxon>Branchiopoda</taxon>
        <taxon>Anostraca</taxon>
        <taxon>Artemiidae</taxon>
        <taxon>Artemia</taxon>
    </lineage>
</organism>
<comment type="caution">
    <text evidence="2">The sequence shown here is derived from an EMBL/GenBank/DDBJ whole genome shotgun (WGS) entry which is preliminary data.</text>
</comment>
<dbReference type="Pfam" id="PF00078">
    <property type="entry name" value="RVT_1"/>
    <property type="match status" value="1"/>
</dbReference>
<name>A0AA88H4B4_ARTSF</name>
<dbReference type="PANTHER" id="PTHR47027">
    <property type="entry name" value="REVERSE TRANSCRIPTASE DOMAIN-CONTAINING PROTEIN"/>
    <property type="match status" value="1"/>
</dbReference>
<dbReference type="AlphaFoldDB" id="A0AA88H4B4"/>
<accession>A0AA88H4B4</accession>
<dbReference type="PANTHER" id="PTHR47027:SF20">
    <property type="entry name" value="REVERSE TRANSCRIPTASE-LIKE PROTEIN WITH RNA-DIRECTED DNA POLYMERASE DOMAIN"/>
    <property type="match status" value="1"/>
</dbReference>
<dbReference type="PROSITE" id="PS50878">
    <property type="entry name" value="RT_POL"/>
    <property type="match status" value="1"/>
</dbReference>
<dbReference type="Proteomes" id="UP001187531">
    <property type="component" value="Unassembled WGS sequence"/>
</dbReference>
<dbReference type="InterPro" id="IPR000477">
    <property type="entry name" value="RT_dom"/>
</dbReference>
<protein>
    <recommendedName>
        <fullName evidence="1">Reverse transcriptase domain-containing protein</fullName>
    </recommendedName>
</protein>
<feature type="domain" description="Reverse transcriptase" evidence="1">
    <location>
        <begin position="1"/>
        <end position="234"/>
    </location>
</feature>
<keyword evidence="3" id="KW-1185">Reference proteome</keyword>
<evidence type="ECO:0000259" key="1">
    <source>
        <dbReference type="PROSITE" id="PS50878"/>
    </source>
</evidence>